<sequence length="226" mass="23986">MTSPIASGAPGGPPVTLPAMRRPRAGRRRRRVLWGAGLLVLAVAAPVVWVQAVGHAHVREPDDAGPADAVIVLGAGLRADGTPSPFLRRRLAVAADLYRRGVAPRVILSGDAHERPDGTAYDEPGSMRDWIVGLGVPAGALVLDREGFETTATCRRAHEVYGVRAAVVVTQDYHLPRALFGCARAGVDAVGVGASAESSNPLRWLWWHAREAPASWRAGVRELLGL</sequence>
<accession>A0A4Q7M7W6</accession>
<evidence type="ECO:0000256" key="1">
    <source>
        <dbReference type="SAM" id="MobiDB-lite"/>
    </source>
</evidence>
<feature type="transmembrane region" description="Helical" evidence="2">
    <location>
        <begin position="32"/>
        <end position="52"/>
    </location>
</feature>
<keyword evidence="2" id="KW-0472">Membrane</keyword>
<dbReference type="Proteomes" id="UP000293852">
    <property type="component" value="Unassembled WGS sequence"/>
</dbReference>
<name>A0A4Q7M7W6_9MICO</name>
<feature type="region of interest" description="Disordered" evidence="1">
    <location>
        <begin position="1"/>
        <end position="20"/>
    </location>
</feature>
<comment type="caution">
    <text evidence="4">The sequence shown here is derived from an EMBL/GenBank/DDBJ whole genome shotgun (WGS) entry which is preliminary data.</text>
</comment>
<dbReference type="InterPro" id="IPR051599">
    <property type="entry name" value="Cell_Envelope_Assoc"/>
</dbReference>
<dbReference type="Pfam" id="PF02698">
    <property type="entry name" value="DUF218"/>
    <property type="match status" value="1"/>
</dbReference>
<keyword evidence="2" id="KW-0812">Transmembrane</keyword>
<dbReference type="InterPro" id="IPR003848">
    <property type="entry name" value="DUF218"/>
</dbReference>
<keyword evidence="5" id="KW-1185">Reference proteome</keyword>
<organism evidence="4 5">
    <name type="scientific">Xylanimonas ulmi</name>
    <dbReference type="NCBI Taxonomy" id="228973"/>
    <lineage>
        <taxon>Bacteria</taxon>
        <taxon>Bacillati</taxon>
        <taxon>Actinomycetota</taxon>
        <taxon>Actinomycetes</taxon>
        <taxon>Micrococcales</taxon>
        <taxon>Promicromonosporaceae</taxon>
        <taxon>Xylanimonas</taxon>
    </lineage>
</organism>
<evidence type="ECO:0000313" key="4">
    <source>
        <dbReference type="EMBL" id="RZS63207.1"/>
    </source>
</evidence>
<reference evidence="4 5" key="1">
    <citation type="submission" date="2019-02" db="EMBL/GenBank/DDBJ databases">
        <title>Sequencing the genomes of 1000 actinobacteria strains.</title>
        <authorList>
            <person name="Klenk H.-P."/>
        </authorList>
    </citation>
    <scope>NUCLEOTIDE SEQUENCE [LARGE SCALE GENOMIC DNA]</scope>
    <source>
        <strain evidence="4 5">DSM 16932</strain>
    </source>
</reference>
<dbReference type="CDD" id="cd06259">
    <property type="entry name" value="YdcF-like"/>
    <property type="match status" value="1"/>
</dbReference>
<dbReference type="PANTHER" id="PTHR30336">
    <property type="entry name" value="INNER MEMBRANE PROTEIN, PROBABLE PERMEASE"/>
    <property type="match status" value="1"/>
</dbReference>
<protein>
    <submittedName>
        <fullName evidence="4">Vancomycin permeability regulator SanA</fullName>
    </submittedName>
</protein>
<evidence type="ECO:0000259" key="3">
    <source>
        <dbReference type="Pfam" id="PF02698"/>
    </source>
</evidence>
<proteinExistence type="predicted"/>
<keyword evidence="2" id="KW-1133">Transmembrane helix</keyword>
<gene>
    <name evidence="4" type="ORF">EV386_3569</name>
</gene>
<dbReference type="EMBL" id="SGWX01000001">
    <property type="protein sequence ID" value="RZS63207.1"/>
    <property type="molecule type" value="Genomic_DNA"/>
</dbReference>
<evidence type="ECO:0000313" key="5">
    <source>
        <dbReference type="Proteomes" id="UP000293852"/>
    </source>
</evidence>
<feature type="domain" description="DUF218" evidence="3">
    <location>
        <begin position="68"/>
        <end position="225"/>
    </location>
</feature>
<dbReference type="PANTHER" id="PTHR30336:SF6">
    <property type="entry name" value="INTEGRAL MEMBRANE PROTEIN"/>
    <property type="match status" value="1"/>
</dbReference>
<dbReference type="GO" id="GO:0005886">
    <property type="term" value="C:plasma membrane"/>
    <property type="evidence" value="ECO:0007669"/>
    <property type="project" value="TreeGrafter"/>
</dbReference>
<dbReference type="AlphaFoldDB" id="A0A4Q7M7W6"/>
<evidence type="ECO:0000256" key="2">
    <source>
        <dbReference type="SAM" id="Phobius"/>
    </source>
</evidence>